<name>A0A1H9JF89_9HYPH</name>
<keyword evidence="4" id="KW-1003">Cell membrane</keyword>
<dbReference type="OrthoDB" id="8256082at2"/>
<protein>
    <recommendedName>
        <fullName evidence="3">Lectin-like protein BA14k</fullName>
    </recommendedName>
</protein>
<comment type="function">
    <text evidence="6">Has immunoglobulin-binding and hemagglutination properties, and can bind to mannose. Essential for virulence. May be involved in LPS biosynthesis or polysaccharide transport.</text>
</comment>
<keyword evidence="9" id="KW-1185">Reference proteome</keyword>
<gene>
    <name evidence="8" type="ORF">SAMN05216548_108100</name>
</gene>
<evidence type="ECO:0000256" key="5">
    <source>
        <dbReference type="ARBA" id="ARBA00022734"/>
    </source>
</evidence>
<sequence length="126" mass="13004">MRLIKSLAAALAVTVAAIAIPAGAQAQPYWNHGYGGGYYHHHGWGGGYAAGAGIAGFAAGTIIGSQLAGGPVYAAPAPVYAAPTVVYQSAPSRSPAWYSYCSSRYRSFDPASGTFLGYDGLRHFCQ</sequence>
<evidence type="ECO:0000256" key="6">
    <source>
        <dbReference type="ARBA" id="ARBA00025321"/>
    </source>
</evidence>
<feature type="chain" id="PRO_5011657687" description="Lectin-like protein BA14k" evidence="7">
    <location>
        <begin position="27"/>
        <end position="126"/>
    </location>
</feature>
<evidence type="ECO:0000256" key="2">
    <source>
        <dbReference type="ARBA" id="ARBA00010270"/>
    </source>
</evidence>
<evidence type="ECO:0000256" key="7">
    <source>
        <dbReference type="SAM" id="SignalP"/>
    </source>
</evidence>
<dbReference type="GO" id="GO:0016020">
    <property type="term" value="C:membrane"/>
    <property type="evidence" value="ECO:0007669"/>
    <property type="project" value="UniProtKB-SubCell"/>
</dbReference>
<evidence type="ECO:0000256" key="1">
    <source>
        <dbReference type="ARBA" id="ARBA00004167"/>
    </source>
</evidence>
<dbReference type="InterPro" id="IPR012413">
    <property type="entry name" value="BA14K"/>
</dbReference>
<dbReference type="Pfam" id="PF07886">
    <property type="entry name" value="BA14K"/>
    <property type="match status" value="1"/>
</dbReference>
<dbReference type="EMBL" id="FOFG01000008">
    <property type="protein sequence ID" value="SEQ85453.1"/>
    <property type="molecule type" value="Genomic_DNA"/>
</dbReference>
<keyword evidence="4" id="KW-0472">Membrane</keyword>
<reference evidence="8 9" key="1">
    <citation type="submission" date="2016-10" db="EMBL/GenBank/DDBJ databases">
        <authorList>
            <person name="de Groot N.N."/>
        </authorList>
    </citation>
    <scope>NUCLEOTIDE SEQUENCE [LARGE SCALE GENOMIC DNA]</scope>
    <source>
        <strain evidence="8 9">A52C2</strain>
    </source>
</reference>
<dbReference type="AlphaFoldDB" id="A0A1H9JF89"/>
<evidence type="ECO:0000313" key="8">
    <source>
        <dbReference type="EMBL" id="SEQ85453.1"/>
    </source>
</evidence>
<organism evidence="8 9">
    <name type="scientific">Faunimonas pinastri</name>
    <dbReference type="NCBI Taxonomy" id="1855383"/>
    <lineage>
        <taxon>Bacteria</taxon>
        <taxon>Pseudomonadati</taxon>
        <taxon>Pseudomonadota</taxon>
        <taxon>Alphaproteobacteria</taxon>
        <taxon>Hyphomicrobiales</taxon>
        <taxon>Afifellaceae</taxon>
        <taxon>Faunimonas</taxon>
    </lineage>
</organism>
<accession>A0A1H9JF89</accession>
<proteinExistence type="inferred from homology"/>
<comment type="similarity">
    <text evidence="2">Belongs to the BA14k family.</text>
</comment>
<feature type="signal peptide" evidence="7">
    <location>
        <begin position="1"/>
        <end position="26"/>
    </location>
</feature>
<dbReference type="STRING" id="1855383.SAMN05216548_108100"/>
<keyword evidence="5" id="KW-0430">Lectin</keyword>
<comment type="subcellular location">
    <subcellularLocation>
        <location evidence="1">Membrane</location>
        <topology evidence="1">Single-pass membrane protein</topology>
    </subcellularLocation>
</comment>
<evidence type="ECO:0000256" key="3">
    <source>
        <dbReference type="ARBA" id="ARBA00020552"/>
    </source>
</evidence>
<dbReference type="RefSeq" id="WP_092496867.1">
    <property type="nucleotide sequence ID" value="NZ_FOFG01000008.1"/>
</dbReference>
<keyword evidence="7" id="KW-0732">Signal</keyword>
<dbReference type="GO" id="GO:0030246">
    <property type="term" value="F:carbohydrate binding"/>
    <property type="evidence" value="ECO:0007669"/>
    <property type="project" value="UniProtKB-KW"/>
</dbReference>
<dbReference type="Proteomes" id="UP000199647">
    <property type="component" value="Unassembled WGS sequence"/>
</dbReference>
<evidence type="ECO:0000256" key="4">
    <source>
        <dbReference type="ARBA" id="ARBA00022475"/>
    </source>
</evidence>
<evidence type="ECO:0000313" key="9">
    <source>
        <dbReference type="Proteomes" id="UP000199647"/>
    </source>
</evidence>